<dbReference type="EMBL" id="MPPL01000001">
    <property type="protein sequence ID" value="OKS84643.1"/>
    <property type="molecule type" value="Genomic_DNA"/>
</dbReference>
<comment type="caution">
    <text evidence="2">The sequence shown here is derived from an EMBL/GenBank/DDBJ whole genome shotgun (WGS) entry which is preliminary data.</text>
</comment>
<protein>
    <recommendedName>
        <fullName evidence="1">Cupin type-2 domain-containing protein</fullName>
    </recommendedName>
</protein>
<dbReference type="PANTHER" id="PTHR36440:SF1">
    <property type="entry name" value="PUTATIVE (AFU_ORTHOLOGUE AFUA_8G07350)-RELATED"/>
    <property type="match status" value="1"/>
</dbReference>
<dbReference type="AlphaFoldDB" id="A0A1Q5ZSC3"/>
<evidence type="ECO:0000313" key="3">
    <source>
        <dbReference type="Proteomes" id="UP000186720"/>
    </source>
</evidence>
<name>A0A1Q5ZSC3_9SPHI</name>
<dbReference type="InterPro" id="IPR011051">
    <property type="entry name" value="RmlC_Cupin_sf"/>
</dbReference>
<organism evidence="2 3">
    <name type="scientific">Mucilaginibacter polytrichastri</name>
    <dbReference type="NCBI Taxonomy" id="1302689"/>
    <lineage>
        <taxon>Bacteria</taxon>
        <taxon>Pseudomonadati</taxon>
        <taxon>Bacteroidota</taxon>
        <taxon>Sphingobacteriia</taxon>
        <taxon>Sphingobacteriales</taxon>
        <taxon>Sphingobacteriaceae</taxon>
        <taxon>Mucilaginibacter</taxon>
    </lineage>
</organism>
<evidence type="ECO:0000259" key="1">
    <source>
        <dbReference type="Pfam" id="PF07883"/>
    </source>
</evidence>
<dbReference type="Gene3D" id="2.60.120.10">
    <property type="entry name" value="Jelly Rolls"/>
    <property type="match status" value="1"/>
</dbReference>
<dbReference type="InterPro" id="IPR014710">
    <property type="entry name" value="RmlC-like_jellyroll"/>
</dbReference>
<dbReference type="Proteomes" id="UP000186720">
    <property type="component" value="Unassembled WGS sequence"/>
</dbReference>
<evidence type="ECO:0000313" key="2">
    <source>
        <dbReference type="EMBL" id="OKS84643.1"/>
    </source>
</evidence>
<feature type="domain" description="Cupin type-2" evidence="1">
    <location>
        <begin position="24"/>
        <end position="92"/>
    </location>
</feature>
<gene>
    <name evidence="2" type="ORF">RG47T_0075</name>
</gene>
<dbReference type="Pfam" id="PF07883">
    <property type="entry name" value="Cupin_2"/>
    <property type="match status" value="1"/>
</dbReference>
<dbReference type="PANTHER" id="PTHR36440">
    <property type="entry name" value="PUTATIVE (AFU_ORTHOLOGUE AFUA_8G07350)-RELATED"/>
    <property type="match status" value="1"/>
</dbReference>
<dbReference type="SUPFAM" id="SSF51182">
    <property type="entry name" value="RmlC-like cupins"/>
    <property type="match status" value="1"/>
</dbReference>
<sequence length="146" mass="15786">MVGNNYRILISGKETGGEFATIDMLVPPGGGPGPHAHPNIQETFYVVEGEVEVKSEAGVYIAQKGAFITIPKGGIVHSFKNKTDKMAHLLCTVVPSGLEEMFEEMGTPIATGTFLPATKPDADMLKKMQQLAEKHGQQLFPPDYLD</sequence>
<dbReference type="InterPro" id="IPR013096">
    <property type="entry name" value="Cupin_2"/>
</dbReference>
<dbReference type="STRING" id="1302689.RG47T_0075"/>
<keyword evidence="3" id="KW-1185">Reference proteome</keyword>
<dbReference type="InterPro" id="IPR053146">
    <property type="entry name" value="QDO-like"/>
</dbReference>
<reference evidence="2 3" key="1">
    <citation type="submission" date="2016-11" db="EMBL/GenBank/DDBJ databases">
        <title>Whole Genome Sequencing of Mucilaginibacter polytrichastri RG4-7(T) isolated from the moss sample.</title>
        <authorList>
            <person name="Li Y."/>
        </authorList>
    </citation>
    <scope>NUCLEOTIDE SEQUENCE [LARGE SCALE GENOMIC DNA]</scope>
    <source>
        <strain evidence="2 3">RG4-7</strain>
    </source>
</reference>
<proteinExistence type="predicted"/>
<accession>A0A1Q5ZSC3</accession>